<keyword evidence="3 6" id="KW-0378">Hydrolase</keyword>
<dbReference type="PROSITE" id="PS51194">
    <property type="entry name" value="HELICASE_CTER"/>
    <property type="match status" value="1"/>
</dbReference>
<dbReference type="EC" id="3.6.4.13" evidence="1"/>
<dbReference type="SMART" id="SM00487">
    <property type="entry name" value="DEXDc"/>
    <property type="match status" value="1"/>
</dbReference>
<dbReference type="SUPFAM" id="SSF52540">
    <property type="entry name" value="P-loop containing nucleoside triphosphate hydrolases"/>
    <property type="match status" value="1"/>
</dbReference>
<evidence type="ECO:0000256" key="4">
    <source>
        <dbReference type="ARBA" id="ARBA00022806"/>
    </source>
</evidence>
<evidence type="ECO:0000256" key="3">
    <source>
        <dbReference type="ARBA" id="ARBA00022801"/>
    </source>
</evidence>
<dbReference type="PROSITE" id="PS00039">
    <property type="entry name" value="DEAD_ATP_HELICASE"/>
    <property type="match status" value="1"/>
</dbReference>
<keyword evidence="5 6" id="KW-0067">ATP-binding</keyword>
<sequence>MLRIPGLERLDRYESDHSGMVESLGPGSSRGGVVRGRDGADRDDLGERGIDLEDGRGRKKQRGALQFEWSNSEDTFSTGSNELYVDRLDLEKLQFARRSKASREDGEQGCGSSLNDRAQLEYFEMGERDWKIFREDYSINVRGTDVPNPIRNWRDCYALDIQRELIRNIGYDMPTPIQMQCIPIGLKLRDMVGIAETGSGKTIAFLIPLISNVAKKPILNYRTSQEGPYGLVLAPARELALQIDDVAQNLLSKTSELKRIRTVAIVGGRSIDKQASSLRKGVEVIIATPGRMQDCLEKALTVLTQCFYVVLDEADRMIDLGFQDSLNFILDQIPTEIQTTMHMFSATMQKELENIAKRYLKSPINVTIGDIGAGKKSIQQILNFISEHKKKSMLINTLKNKELAVPPIMVFLNQKKMVDIVCREIVSHGFRATSLHGGKMQDVRENSLNLFKSGVFDILVSTDVAGRGIDISNINLVINYDFPKSIDTYTHRIGRTGRAGKSGVAISFITPEDSGLFPELKKILISSNNLVPNELKNY</sequence>
<gene>
    <name evidence="10" type="ORF">OJ253_2598</name>
</gene>
<dbReference type="CDD" id="cd17945">
    <property type="entry name" value="DEADc_DDX23"/>
    <property type="match status" value="1"/>
</dbReference>
<comment type="similarity">
    <text evidence="6">Belongs to the DEAD box helicase family.</text>
</comment>
<keyword evidence="2 6" id="KW-0547">Nucleotide-binding</keyword>
<dbReference type="SMART" id="SM00490">
    <property type="entry name" value="HELICc"/>
    <property type="match status" value="1"/>
</dbReference>
<evidence type="ECO:0000256" key="7">
    <source>
        <dbReference type="SAM" id="MobiDB-lite"/>
    </source>
</evidence>
<proteinExistence type="inferred from homology"/>
<dbReference type="InterPro" id="IPR014001">
    <property type="entry name" value="Helicase_ATP-bd"/>
</dbReference>
<dbReference type="GO" id="GO:0005524">
    <property type="term" value="F:ATP binding"/>
    <property type="evidence" value="ECO:0007669"/>
    <property type="project" value="UniProtKB-KW"/>
</dbReference>
<dbReference type="OrthoDB" id="196131at2759"/>
<feature type="domain" description="Helicase ATP-binding" evidence="8">
    <location>
        <begin position="182"/>
        <end position="366"/>
    </location>
</feature>
<evidence type="ECO:0000256" key="1">
    <source>
        <dbReference type="ARBA" id="ARBA00012552"/>
    </source>
</evidence>
<dbReference type="PROSITE" id="PS51192">
    <property type="entry name" value="HELICASE_ATP_BIND_1"/>
    <property type="match status" value="1"/>
</dbReference>
<feature type="compositionally biased region" description="Basic and acidic residues" evidence="7">
    <location>
        <begin position="1"/>
        <end position="19"/>
    </location>
</feature>
<dbReference type="GO" id="GO:0016787">
    <property type="term" value="F:hydrolase activity"/>
    <property type="evidence" value="ECO:0007669"/>
    <property type="project" value="UniProtKB-KW"/>
</dbReference>
<comment type="caution">
    <text evidence="10">The sequence shown here is derived from an EMBL/GenBank/DDBJ whole genome shotgun (WGS) entry which is preliminary data.</text>
</comment>
<feature type="domain" description="Helicase C-terminal" evidence="9">
    <location>
        <begin position="377"/>
        <end position="538"/>
    </location>
</feature>
<dbReference type="Pfam" id="PF00270">
    <property type="entry name" value="DEAD"/>
    <property type="match status" value="1"/>
</dbReference>
<dbReference type="EMBL" id="JAPCXC010000069">
    <property type="protein sequence ID" value="KAJ1606814.1"/>
    <property type="molecule type" value="Genomic_DNA"/>
</dbReference>
<reference evidence="10" key="1">
    <citation type="submission" date="2022-10" db="EMBL/GenBank/DDBJ databases">
        <title>Adaptive evolution leads to modifications in subtelomeric GC content in a zoonotic Cryptosporidium species.</title>
        <authorList>
            <person name="Li J."/>
            <person name="Feng Y."/>
            <person name="Xiao L."/>
        </authorList>
    </citation>
    <scope>NUCLEOTIDE SEQUENCE</scope>
    <source>
        <strain evidence="10">33844</strain>
    </source>
</reference>
<dbReference type="Proteomes" id="UP001067231">
    <property type="component" value="Unassembled WGS sequence"/>
</dbReference>
<dbReference type="CDD" id="cd18787">
    <property type="entry name" value="SF2_C_DEAD"/>
    <property type="match status" value="1"/>
</dbReference>
<dbReference type="GO" id="GO:0003676">
    <property type="term" value="F:nucleic acid binding"/>
    <property type="evidence" value="ECO:0007669"/>
    <property type="project" value="InterPro"/>
</dbReference>
<evidence type="ECO:0000256" key="2">
    <source>
        <dbReference type="ARBA" id="ARBA00022741"/>
    </source>
</evidence>
<dbReference type="InterPro" id="IPR011545">
    <property type="entry name" value="DEAD/DEAH_box_helicase_dom"/>
</dbReference>
<organism evidence="10">
    <name type="scientific">Cryptosporidium canis</name>
    <dbReference type="NCBI Taxonomy" id="195482"/>
    <lineage>
        <taxon>Eukaryota</taxon>
        <taxon>Sar</taxon>
        <taxon>Alveolata</taxon>
        <taxon>Apicomplexa</taxon>
        <taxon>Conoidasida</taxon>
        <taxon>Coccidia</taxon>
        <taxon>Eucoccidiorida</taxon>
        <taxon>Eimeriorina</taxon>
        <taxon>Cryptosporidiidae</taxon>
        <taxon>Cryptosporidium</taxon>
    </lineage>
</organism>
<evidence type="ECO:0000259" key="9">
    <source>
        <dbReference type="PROSITE" id="PS51194"/>
    </source>
</evidence>
<dbReference type="GO" id="GO:0003724">
    <property type="term" value="F:RNA helicase activity"/>
    <property type="evidence" value="ECO:0007669"/>
    <property type="project" value="UniProtKB-EC"/>
</dbReference>
<dbReference type="InterPro" id="IPR027417">
    <property type="entry name" value="P-loop_NTPase"/>
</dbReference>
<name>A0A9D5DF86_9CRYT</name>
<dbReference type="Pfam" id="PF00271">
    <property type="entry name" value="Helicase_C"/>
    <property type="match status" value="1"/>
</dbReference>
<evidence type="ECO:0000256" key="5">
    <source>
        <dbReference type="ARBA" id="ARBA00022840"/>
    </source>
</evidence>
<dbReference type="Gene3D" id="3.40.50.300">
    <property type="entry name" value="P-loop containing nucleotide triphosphate hydrolases"/>
    <property type="match status" value="2"/>
</dbReference>
<dbReference type="AlphaFoldDB" id="A0A9D5DF86"/>
<dbReference type="InterPro" id="IPR000629">
    <property type="entry name" value="RNA-helicase_DEAD-box_CS"/>
</dbReference>
<keyword evidence="4 6" id="KW-0347">Helicase</keyword>
<protein>
    <recommendedName>
        <fullName evidence="1">RNA helicase</fullName>
        <ecNumber evidence="1">3.6.4.13</ecNumber>
    </recommendedName>
</protein>
<feature type="region of interest" description="Disordered" evidence="7">
    <location>
        <begin position="1"/>
        <end position="57"/>
    </location>
</feature>
<feature type="compositionally biased region" description="Basic and acidic residues" evidence="7">
    <location>
        <begin position="35"/>
        <end position="56"/>
    </location>
</feature>
<accession>A0A9D5DF86</accession>
<evidence type="ECO:0000256" key="6">
    <source>
        <dbReference type="RuleBase" id="RU000492"/>
    </source>
</evidence>
<evidence type="ECO:0000313" key="10">
    <source>
        <dbReference type="EMBL" id="KAJ1606814.1"/>
    </source>
</evidence>
<evidence type="ECO:0000259" key="8">
    <source>
        <dbReference type="PROSITE" id="PS51192"/>
    </source>
</evidence>
<dbReference type="PANTHER" id="PTHR47958">
    <property type="entry name" value="ATP-DEPENDENT RNA HELICASE DBP3"/>
    <property type="match status" value="1"/>
</dbReference>
<dbReference type="InterPro" id="IPR001650">
    <property type="entry name" value="Helicase_C-like"/>
</dbReference>